<keyword evidence="5 6" id="KW-0472">Membrane</keyword>
<feature type="transmembrane region" description="Helical" evidence="6">
    <location>
        <begin position="88"/>
        <end position="105"/>
    </location>
</feature>
<dbReference type="SUPFAM" id="SSF53649">
    <property type="entry name" value="Alkaline phosphatase-like"/>
    <property type="match status" value="1"/>
</dbReference>
<dbReference type="PANTHER" id="PTHR47371:SF3">
    <property type="entry name" value="PHOSPHOGLYCEROL TRANSFERASE I"/>
    <property type="match status" value="1"/>
</dbReference>
<dbReference type="CDD" id="cd16015">
    <property type="entry name" value="LTA_synthase"/>
    <property type="match status" value="1"/>
</dbReference>
<reference evidence="8" key="1">
    <citation type="submission" date="2018-06" db="EMBL/GenBank/DDBJ databases">
        <authorList>
            <person name="Zhirakovskaya E."/>
        </authorList>
    </citation>
    <scope>NUCLEOTIDE SEQUENCE</scope>
</reference>
<feature type="domain" description="Sulfatase N-terminal" evidence="7">
    <location>
        <begin position="286"/>
        <end position="570"/>
    </location>
</feature>
<keyword evidence="3 6" id="KW-0812">Transmembrane</keyword>
<feature type="transmembrane region" description="Helical" evidence="6">
    <location>
        <begin position="57"/>
        <end position="76"/>
    </location>
</feature>
<dbReference type="Gene3D" id="3.40.720.10">
    <property type="entry name" value="Alkaline Phosphatase, subunit A"/>
    <property type="match status" value="1"/>
</dbReference>
<evidence type="ECO:0000256" key="1">
    <source>
        <dbReference type="ARBA" id="ARBA00004651"/>
    </source>
</evidence>
<evidence type="ECO:0000256" key="4">
    <source>
        <dbReference type="ARBA" id="ARBA00022989"/>
    </source>
</evidence>
<dbReference type="GO" id="GO:0005886">
    <property type="term" value="C:plasma membrane"/>
    <property type="evidence" value="ECO:0007669"/>
    <property type="project" value="UniProtKB-SubCell"/>
</dbReference>
<dbReference type="InterPro" id="IPR017850">
    <property type="entry name" value="Alkaline_phosphatase_core_sf"/>
</dbReference>
<dbReference type="EMBL" id="UOFT01000061">
    <property type="protein sequence ID" value="VAW97738.1"/>
    <property type="molecule type" value="Genomic_DNA"/>
</dbReference>
<organism evidence="8">
    <name type="scientific">hydrothermal vent metagenome</name>
    <dbReference type="NCBI Taxonomy" id="652676"/>
    <lineage>
        <taxon>unclassified sequences</taxon>
        <taxon>metagenomes</taxon>
        <taxon>ecological metagenomes</taxon>
    </lineage>
</organism>
<feature type="transmembrane region" description="Helical" evidence="6">
    <location>
        <begin position="141"/>
        <end position="159"/>
    </location>
</feature>
<evidence type="ECO:0000256" key="3">
    <source>
        <dbReference type="ARBA" id="ARBA00022692"/>
    </source>
</evidence>
<proteinExistence type="predicted"/>
<dbReference type="PIRSF" id="PIRSF005091">
    <property type="entry name" value="Mmb_sulf_HI1246"/>
    <property type="match status" value="1"/>
</dbReference>
<accession>A0A3B0ZW64</accession>
<gene>
    <name evidence="8" type="ORF">MNBD_GAMMA23-614</name>
</gene>
<keyword evidence="2" id="KW-1003">Cell membrane</keyword>
<dbReference type="InterPro" id="IPR012160">
    <property type="entry name" value="LtaS-like"/>
</dbReference>
<name>A0A3B0ZW64_9ZZZZ</name>
<feature type="transmembrane region" description="Helical" evidence="6">
    <location>
        <begin position="186"/>
        <end position="206"/>
    </location>
</feature>
<evidence type="ECO:0000256" key="2">
    <source>
        <dbReference type="ARBA" id="ARBA00022475"/>
    </source>
</evidence>
<comment type="subcellular location">
    <subcellularLocation>
        <location evidence="1">Cell membrane</location>
        <topology evidence="1">Multi-pass membrane protein</topology>
    </subcellularLocation>
</comment>
<dbReference type="AlphaFoldDB" id="A0A3B0ZW64"/>
<evidence type="ECO:0000256" key="5">
    <source>
        <dbReference type="ARBA" id="ARBA00023136"/>
    </source>
</evidence>
<protein>
    <submittedName>
        <fullName evidence="8">Sulfatase family protein</fullName>
    </submittedName>
</protein>
<dbReference type="InterPro" id="IPR000917">
    <property type="entry name" value="Sulfatase_N"/>
</dbReference>
<feature type="transmembrane region" description="Helical" evidence="6">
    <location>
        <begin position="12"/>
        <end position="32"/>
    </location>
</feature>
<evidence type="ECO:0000256" key="6">
    <source>
        <dbReference type="SAM" id="Phobius"/>
    </source>
</evidence>
<dbReference type="PANTHER" id="PTHR47371">
    <property type="entry name" value="LIPOTEICHOIC ACID SYNTHASE"/>
    <property type="match status" value="1"/>
</dbReference>
<keyword evidence="4 6" id="KW-1133">Transmembrane helix</keyword>
<evidence type="ECO:0000259" key="7">
    <source>
        <dbReference type="Pfam" id="PF00884"/>
    </source>
</evidence>
<evidence type="ECO:0000313" key="8">
    <source>
        <dbReference type="EMBL" id="VAW97738.1"/>
    </source>
</evidence>
<dbReference type="InterPro" id="IPR050448">
    <property type="entry name" value="OpgB/LTA_synthase_biosynth"/>
</dbReference>
<dbReference type="Pfam" id="PF00884">
    <property type="entry name" value="Sulfatase"/>
    <property type="match status" value="1"/>
</dbReference>
<sequence>MLKKIPLIHFYLKTILISLVFYSLFRFTYWIAYKDADNPIPLNELLTSFYIGLKYDLRLILIIILPLFLFAWIKPINPVKSQLARTSWLSYLSFLFAITVFYYFADFIHYSYLHKPLDASVLRFTDDFFISLNMMWQSYPIIWLLITLGGLTFLHNLLLRRLTLPIYKRATEIQYNKPRRWWQKTLFVSACVVIYIFGLFGKFSYYPLRWSDAFASTHSFAPAVAVNPVEHFFDTYKNKNISFDVEKTRSYYKEIANYLGVTEPNSETLNFKRVINQPGVLAGKTPNVVMVFLESFASYKTGVFGNKLNPTPHFDKIARNAIFFKRFYTPHVGTARSVFAGITCIPDIEIHKTSSRNPLIVQQHTLVNAFTNHTKHYFLGGSANWGNVRGVLSHNINNLHLHEEGDYTSPRVDVWGISDLDLFTEAHKILKQQTQPFFTIIQTSGNHRPYTIPDDNKGFKYIKRTKAELKKNGFISEKEYNSFRFMDHSIGHFMKLAKEEKYFNNTVFVFFGDHGISGYGGEHTPQFETEFDLTGQHVPLVLYAPELLQAKIYNKVASEVDILPTLAALLSEGYTNTAMGRDLLNKKFDKQRYAFTITHENNSKLGLVSDNYYFRILADGKNAQLYATNPLVLSNENLDSNAHLIDISQQRPQLAEKYKHITLGIYETSKYMLYHNKPLNQISK</sequence>